<evidence type="ECO:0000313" key="2">
    <source>
        <dbReference type="Proteomes" id="UP000798662"/>
    </source>
</evidence>
<organism evidence="1 2">
    <name type="scientific">Pyropia yezoensis</name>
    <name type="common">Susabi-nori</name>
    <name type="synonym">Porphyra yezoensis</name>
    <dbReference type="NCBI Taxonomy" id="2788"/>
    <lineage>
        <taxon>Eukaryota</taxon>
        <taxon>Rhodophyta</taxon>
        <taxon>Bangiophyceae</taxon>
        <taxon>Bangiales</taxon>
        <taxon>Bangiaceae</taxon>
        <taxon>Pyropia</taxon>
    </lineage>
</organism>
<accession>A0ACC3CD50</accession>
<gene>
    <name evidence="1" type="ORF">I4F81_010695</name>
</gene>
<proteinExistence type="predicted"/>
<evidence type="ECO:0000313" key="1">
    <source>
        <dbReference type="EMBL" id="KAK1868201.1"/>
    </source>
</evidence>
<comment type="caution">
    <text evidence="1">The sequence shown here is derived from an EMBL/GenBank/DDBJ whole genome shotgun (WGS) entry which is preliminary data.</text>
</comment>
<name>A0ACC3CD50_PYRYE</name>
<dbReference type="EMBL" id="CM020620">
    <property type="protein sequence ID" value="KAK1868201.1"/>
    <property type="molecule type" value="Genomic_DNA"/>
</dbReference>
<keyword evidence="2" id="KW-1185">Reference proteome</keyword>
<reference evidence="1" key="1">
    <citation type="submission" date="2019-11" db="EMBL/GenBank/DDBJ databases">
        <title>Nori genome reveals adaptations in red seaweeds to the harsh intertidal environment.</title>
        <authorList>
            <person name="Wang D."/>
            <person name="Mao Y."/>
        </authorList>
    </citation>
    <scope>NUCLEOTIDE SEQUENCE</scope>
    <source>
        <tissue evidence="1">Gametophyte</tissue>
    </source>
</reference>
<protein>
    <submittedName>
        <fullName evidence="1">Uncharacterized protein</fullName>
    </submittedName>
</protein>
<sequence>MLLAPDAATDRRRYKRRDSGAFYCPSLSPPTAPILKPPTAVAALRTHRSLLSRLRIKRRPRTVPRASADGLPPDVVDVSALGFWPRLHLLCRRIVHGERPEQWVAVQNIRDLRAGDALVVRRPAPSWGVLRFLGVQEFYHWAVYLGPKYTGHQVCADRAVVHWTKDADPPGRNRDRLQRIGLRVCVTPFSRFTTVAADGRLDNVFRVIASRGKNQRRLTRRQVMERALAKVGQSEYHVLFNNCEHLVRYALMGVAISYQALHVIASYPAPVLFFLRQPSALGLSYGSLSSGVVCVCLAGAAFFRALSRILRSYPFFAFLRSFCMPALRSCVRALPLTSLSAWAATLATTDGRDKLFALLQYTLRLRRALAATAAARRHGGKGHPSSSSPPPPPAPGPALALEGALATSRQLWRLAKWVGVAARQRSPSADEGVAVDAALAVGDAALFAYLLLDNWALLARVGVLAPAPGVGARAARAWAVASGVALGVALWRVGRAAARRRAAARDRRRVAAGRPPRSAKAWGGGGGGGGGRTWPTRRRTCGGWRGPRGPGRSRRRRTWWWPPPTPPRGG</sequence>
<dbReference type="Proteomes" id="UP000798662">
    <property type="component" value="Chromosome 3"/>
</dbReference>